<name>V6KUH9_STRRC</name>
<dbReference type="Pfam" id="PF00652">
    <property type="entry name" value="Ricin_B_lectin"/>
    <property type="match status" value="1"/>
</dbReference>
<evidence type="ECO:0000256" key="1">
    <source>
        <dbReference type="SAM" id="MobiDB-lite"/>
    </source>
</evidence>
<dbReference type="Gene3D" id="2.80.10.50">
    <property type="match status" value="1"/>
</dbReference>
<evidence type="ECO:0000313" key="4">
    <source>
        <dbReference type="Proteomes" id="UP000017984"/>
    </source>
</evidence>
<feature type="compositionally biased region" description="Low complexity" evidence="1">
    <location>
        <begin position="32"/>
        <end position="50"/>
    </location>
</feature>
<dbReference type="HOGENOM" id="CLU_1334476_0_0_11"/>
<dbReference type="Proteomes" id="UP000017984">
    <property type="component" value="Chromosome"/>
</dbReference>
<feature type="non-terminal residue" evidence="3">
    <location>
        <position position="1"/>
    </location>
</feature>
<feature type="region of interest" description="Disordered" evidence="1">
    <location>
        <begin position="174"/>
        <end position="206"/>
    </location>
</feature>
<comment type="caution">
    <text evidence="3">The sequence shown here is derived from an EMBL/GenBank/DDBJ whole genome shotgun (WGS) entry which is preliminary data.</text>
</comment>
<accession>V6KUH9</accession>
<dbReference type="InterPro" id="IPR035992">
    <property type="entry name" value="Ricin_B-like_lectins"/>
</dbReference>
<feature type="domain" description="Ricin B lectin" evidence="2">
    <location>
        <begin position="49"/>
        <end position="177"/>
    </location>
</feature>
<reference evidence="3 4" key="1">
    <citation type="journal article" date="2014" name="Genome Announc.">
        <title>Draft Genome Sequence of Streptomyces roseochromogenes subsp. oscitans DS 12.976, Producer of the Aminocoumarin Antibiotic Clorobiocin.</title>
        <authorList>
            <person name="Ruckert C."/>
            <person name="Kalinowski J."/>
            <person name="Heide L."/>
            <person name="Apel A.K."/>
        </authorList>
    </citation>
    <scope>NUCLEOTIDE SEQUENCE [LARGE SCALE GENOMIC DNA]</scope>
    <source>
        <strain evidence="3 4">DS 12.976</strain>
    </source>
</reference>
<evidence type="ECO:0000313" key="3">
    <source>
        <dbReference type="EMBL" id="EST35830.1"/>
    </source>
</evidence>
<sequence length="206" mass="20503">VLAISLWPEGGDGTDPVASTGAVPGTTAHRSPLPAATAPGTTGLPTTGRPTRLRNAAADLCLDIKGTPEAGAGAVLAVCSAALTQRWTYDADGLLRSAAGSGLCLDSHADAGVVILGSCAGAGSNRGDDVRYDLTERGELLPRWDRTLALATAADSVGADLVVKVRDGSAGQRWVADAPSASPGSLSIAGTDGPSTRPARPPAKDA</sequence>
<dbReference type="PROSITE" id="PS50231">
    <property type="entry name" value="RICIN_B_LECTIN"/>
    <property type="match status" value="1"/>
</dbReference>
<dbReference type="AlphaFoldDB" id="V6KUH9"/>
<feature type="region of interest" description="Disordered" evidence="1">
    <location>
        <begin position="7"/>
        <end position="50"/>
    </location>
</feature>
<dbReference type="SMART" id="SM00458">
    <property type="entry name" value="RICIN"/>
    <property type="match status" value="1"/>
</dbReference>
<dbReference type="EMBL" id="AWQX01000038">
    <property type="protein sequence ID" value="EST35830.1"/>
    <property type="molecule type" value="Genomic_DNA"/>
</dbReference>
<organism evidence="3 4">
    <name type="scientific">Streptomyces roseochromogenus subsp. oscitans DS 12.976</name>
    <dbReference type="NCBI Taxonomy" id="1352936"/>
    <lineage>
        <taxon>Bacteria</taxon>
        <taxon>Bacillati</taxon>
        <taxon>Actinomycetota</taxon>
        <taxon>Actinomycetes</taxon>
        <taxon>Kitasatosporales</taxon>
        <taxon>Streptomycetaceae</taxon>
        <taxon>Streptomyces</taxon>
    </lineage>
</organism>
<dbReference type="InterPro" id="IPR000772">
    <property type="entry name" value="Ricin_B_lectin"/>
</dbReference>
<protein>
    <recommendedName>
        <fullName evidence="2">Ricin B lectin domain-containing protein</fullName>
    </recommendedName>
</protein>
<keyword evidence="4" id="KW-1185">Reference proteome</keyword>
<dbReference type="RefSeq" id="WP_023544878.1">
    <property type="nucleotide sequence ID" value="NZ_CM002285.1"/>
</dbReference>
<gene>
    <name evidence="3" type="ORF">M878_04355</name>
</gene>
<evidence type="ECO:0000259" key="2">
    <source>
        <dbReference type="SMART" id="SM00458"/>
    </source>
</evidence>
<dbReference type="SUPFAM" id="SSF50370">
    <property type="entry name" value="Ricin B-like lectins"/>
    <property type="match status" value="1"/>
</dbReference>
<dbReference type="PATRIC" id="fig|1352936.5.peg.936"/>
<dbReference type="STRING" id="1352936.M878_04355"/>
<proteinExistence type="predicted"/>